<evidence type="ECO:0000256" key="1">
    <source>
        <dbReference type="ARBA" id="ARBA00022679"/>
    </source>
</evidence>
<evidence type="ECO:0000256" key="2">
    <source>
        <dbReference type="ARBA" id="ARBA00023315"/>
    </source>
</evidence>
<keyword evidence="2" id="KW-0012">Acyltransferase</keyword>
<accession>A0A1T5K7S6</accession>
<proteinExistence type="predicted"/>
<dbReference type="AlphaFoldDB" id="A0A1T5K7S6"/>
<dbReference type="InterPro" id="IPR050832">
    <property type="entry name" value="Bact_Acetyltransf"/>
</dbReference>
<gene>
    <name evidence="4" type="ORF">SAMN06309945_1995</name>
</gene>
<evidence type="ECO:0000313" key="5">
    <source>
        <dbReference type="Proteomes" id="UP000190857"/>
    </source>
</evidence>
<reference evidence="4 5" key="1">
    <citation type="submission" date="2017-02" db="EMBL/GenBank/DDBJ databases">
        <authorList>
            <person name="Peterson S.W."/>
        </authorList>
    </citation>
    <scope>NUCLEOTIDE SEQUENCE [LARGE SCALE GENOMIC DNA]</scope>
    <source>
        <strain evidence="4 5">VKM Ac-2059</strain>
    </source>
</reference>
<keyword evidence="1 4" id="KW-0808">Transferase</keyword>
<dbReference type="CDD" id="cd04301">
    <property type="entry name" value="NAT_SF"/>
    <property type="match status" value="1"/>
</dbReference>
<dbReference type="InterPro" id="IPR006464">
    <property type="entry name" value="AcTrfase_RimI/Ard1"/>
</dbReference>
<dbReference type="Pfam" id="PF00583">
    <property type="entry name" value="Acetyltransf_1"/>
    <property type="match status" value="1"/>
</dbReference>
<dbReference type="PANTHER" id="PTHR43877">
    <property type="entry name" value="AMINOALKYLPHOSPHONATE N-ACETYLTRANSFERASE-RELATED-RELATED"/>
    <property type="match status" value="1"/>
</dbReference>
<dbReference type="GO" id="GO:0008080">
    <property type="term" value="F:N-acetyltransferase activity"/>
    <property type="evidence" value="ECO:0007669"/>
    <property type="project" value="InterPro"/>
</dbReference>
<feature type="domain" description="N-acetyltransferase" evidence="3">
    <location>
        <begin position="3"/>
        <end position="153"/>
    </location>
</feature>
<dbReference type="Gene3D" id="3.40.630.30">
    <property type="match status" value="1"/>
</dbReference>
<organism evidence="4 5">
    <name type="scientific">Okibacterium fritillariae</name>
    <dbReference type="NCBI Taxonomy" id="123320"/>
    <lineage>
        <taxon>Bacteria</taxon>
        <taxon>Bacillati</taxon>
        <taxon>Actinomycetota</taxon>
        <taxon>Actinomycetes</taxon>
        <taxon>Micrococcales</taxon>
        <taxon>Microbacteriaceae</taxon>
        <taxon>Okibacterium</taxon>
    </lineage>
</organism>
<sequence length="172" mass="18716">MTWQLRRATLDDVAAIMAIETSVFETDAWSDEMMRADVASPHTYYVVAFHPETPDAIDGYAGFLAPAGSRDGDVQTIAVAEHARRRGLGRVLMGALLGEARRRRVSEVFLEVREDNPVAQGLYDSLGFVPIAVRPHYYQPDDVAAVVMKLTVPAPQPGLAVGHEITATEAPA</sequence>
<keyword evidence="5" id="KW-1185">Reference proteome</keyword>
<dbReference type="InterPro" id="IPR000182">
    <property type="entry name" value="GNAT_dom"/>
</dbReference>
<evidence type="ECO:0000259" key="3">
    <source>
        <dbReference type="PROSITE" id="PS51186"/>
    </source>
</evidence>
<dbReference type="PROSITE" id="PS51186">
    <property type="entry name" value="GNAT"/>
    <property type="match status" value="1"/>
</dbReference>
<dbReference type="EMBL" id="FUZP01000002">
    <property type="protein sequence ID" value="SKC59792.1"/>
    <property type="molecule type" value="Genomic_DNA"/>
</dbReference>
<dbReference type="STRING" id="123320.SAMN06309945_1995"/>
<evidence type="ECO:0000313" key="4">
    <source>
        <dbReference type="EMBL" id="SKC59792.1"/>
    </source>
</evidence>
<dbReference type="RefSeq" id="WP_234991128.1">
    <property type="nucleotide sequence ID" value="NZ_FUZP01000002.1"/>
</dbReference>
<name>A0A1T5K7S6_9MICO</name>
<dbReference type="SUPFAM" id="SSF55729">
    <property type="entry name" value="Acyl-CoA N-acyltransferases (Nat)"/>
    <property type="match status" value="1"/>
</dbReference>
<dbReference type="InterPro" id="IPR016181">
    <property type="entry name" value="Acyl_CoA_acyltransferase"/>
</dbReference>
<protein>
    <submittedName>
        <fullName evidence="4">Ribosomal-protein-alanine N-acetyltransferase</fullName>
    </submittedName>
</protein>
<dbReference type="Proteomes" id="UP000190857">
    <property type="component" value="Unassembled WGS sequence"/>
</dbReference>
<dbReference type="NCBIfam" id="TIGR01575">
    <property type="entry name" value="rimI"/>
    <property type="match status" value="1"/>
</dbReference>